<dbReference type="PANTHER" id="PTHR12862:SF0">
    <property type="entry name" value="N-ACETYL-D-GLUCOSAMINE KINASE"/>
    <property type="match status" value="1"/>
</dbReference>
<evidence type="ECO:0000259" key="5">
    <source>
        <dbReference type="Pfam" id="PF01869"/>
    </source>
</evidence>
<name>A0A232F6D0_9HYME</name>
<organism evidence="6 7">
    <name type="scientific">Trichomalopsis sarcophagae</name>
    <dbReference type="NCBI Taxonomy" id="543379"/>
    <lineage>
        <taxon>Eukaryota</taxon>
        <taxon>Metazoa</taxon>
        <taxon>Ecdysozoa</taxon>
        <taxon>Arthropoda</taxon>
        <taxon>Hexapoda</taxon>
        <taxon>Insecta</taxon>
        <taxon>Pterygota</taxon>
        <taxon>Neoptera</taxon>
        <taxon>Endopterygota</taxon>
        <taxon>Hymenoptera</taxon>
        <taxon>Apocrita</taxon>
        <taxon>Proctotrupomorpha</taxon>
        <taxon>Chalcidoidea</taxon>
        <taxon>Pteromalidae</taxon>
        <taxon>Pteromalinae</taxon>
        <taxon>Trichomalopsis</taxon>
    </lineage>
</organism>
<dbReference type="InterPro" id="IPR039758">
    <property type="entry name" value="NAGK-like"/>
</dbReference>
<evidence type="ECO:0000313" key="7">
    <source>
        <dbReference type="Proteomes" id="UP000215335"/>
    </source>
</evidence>
<evidence type="ECO:0000256" key="1">
    <source>
        <dbReference type="ARBA" id="ARBA00006198"/>
    </source>
</evidence>
<comment type="caution">
    <text evidence="6">The sequence shown here is derived from an EMBL/GenBank/DDBJ whole genome shotgun (WGS) entry which is preliminary data.</text>
</comment>
<dbReference type="STRING" id="543379.A0A232F6D0"/>
<accession>A0A232F6D0</accession>
<dbReference type="Gene3D" id="3.30.420.40">
    <property type="match status" value="1"/>
</dbReference>
<protein>
    <recommendedName>
        <fullName evidence="3">N-acetyl-D-glucosamine kinase</fullName>
        <ecNumber evidence="2">2.7.1.59</ecNumber>
    </recommendedName>
    <alternativeName>
        <fullName evidence="4">GlcNAc kinase</fullName>
    </alternativeName>
</protein>
<dbReference type="EMBL" id="NNAY01000854">
    <property type="protein sequence ID" value="OXU26195.1"/>
    <property type="molecule type" value="Genomic_DNA"/>
</dbReference>
<dbReference type="Pfam" id="PF01869">
    <property type="entry name" value="BcrAD_BadFG"/>
    <property type="match status" value="1"/>
</dbReference>
<evidence type="ECO:0000256" key="3">
    <source>
        <dbReference type="ARBA" id="ARBA00014974"/>
    </source>
</evidence>
<sequence length="407" mass="44909">MERTNGHQTTVSTECLDKDPEHIRIGGLEGGGTHSTLYVVDGRGKKLTEVRGPHTNHWVLGLEETVARINDMIVKSKLELGIPDTVPYDIVVRPFQGLNLSGCEEEKSNRLLAETLHRRYPTASRDYTVGSDTIGSVRTGVSNGGIVLISGTGSNALLINPDGKTYGCGGWGHMMGDEGSAYWLAHRACKYVFDDLDGLSRSPQPISYVWPAMKQYFDITDQQSMLPHIYANFNKCKFAMFTKELALGCERGDPLCLELFREAGVTLAKHVDAVYNKAHNDLKLEKGGVKVICVGSVWKSWEFLKSGFIDEIHRSGVVDELTLLRLTTSAALGACYIAADKLNCKSMNKTFQTNTEKFYHYKRDNLPPATSTGYVYKLMATCDNGVSTTPTATAGYKSNVEQSIEIR</sequence>
<dbReference type="SUPFAM" id="SSF53067">
    <property type="entry name" value="Actin-like ATPase domain"/>
    <property type="match status" value="2"/>
</dbReference>
<feature type="domain" description="ATPase BadF/BadG/BcrA/BcrD type" evidence="5">
    <location>
        <begin position="27"/>
        <end position="305"/>
    </location>
</feature>
<dbReference type="AlphaFoldDB" id="A0A232F6D0"/>
<dbReference type="GO" id="GO:0045127">
    <property type="term" value="F:N-acetylglucosamine kinase activity"/>
    <property type="evidence" value="ECO:0007669"/>
    <property type="project" value="UniProtKB-EC"/>
</dbReference>
<dbReference type="OrthoDB" id="311172at2759"/>
<evidence type="ECO:0000313" key="6">
    <source>
        <dbReference type="EMBL" id="OXU26195.1"/>
    </source>
</evidence>
<reference evidence="6 7" key="1">
    <citation type="journal article" date="2017" name="Curr. Biol.">
        <title>The Evolution of Venom by Co-option of Single-Copy Genes.</title>
        <authorList>
            <person name="Martinson E.O."/>
            <person name="Mrinalini"/>
            <person name="Kelkar Y.D."/>
            <person name="Chang C.H."/>
            <person name="Werren J.H."/>
        </authorList>
    </citation>
    <scope>NUCLEOTIDE SEQUENCE [LARGE SCALE GENOMIC DNA]</scope>
    <source>
        <strain evidence="6 7">Alberta</strain>
        <tissue evidence="6">Whole body</tissue>
    </source>
</reference>
<evidence type="ECO:0000256" key="4">
    <source>
        <dbReference type="ARBA" id="ARBA00031123"/>
    </source>
</evidence>
<dbReference type="CDD" id="cd24078">
    <property type="entry name" value="ASKHA_NBD_NAGK_meta"/>
    <property type="match status" value="1"/>
</dbReference>
<dbReference type="EC" id="2.7.1.59" evidence="2"/>
<dbReference type="PANTHER" id="PTHR12862">
    <property type="entry name" value="BADF TYPE ATPASE DOMAIN-CONTAINING PROTEIN"/>
    <property type="match status" value="1"/>
</dbReference>
<comment type="similarity">
    <text evidence="1">Belongs to the eukaryotic-type N-acetylglucosamine kinase family.</text>
</comment>
<keyword evidence="7" id="KW-1185">Reference proteome</keyword>
<evidence type="ECO:0000256" key="2">
    <source>
        <dbReference type="ARBA" id="ARBA00012122"/>
    </source>
</evidence>
<dbReference type="InterPro" id="IPR002731">
    <property type="entry name" value="ATPase_BadF"/>
</dbReference>
<proteinExistence type="inferred from homology"/>
<dbReference type="InterPro" id="IPR043129">
    <property type="entry name" value="ATPase_NBD"/>
</dbReference>
<dbReference type="Proteomes" id="UP000215335">
    <property type="component" value="Unassembled WGS sequence"/>
</dbReference>
<gene>
    <name evidence="6" type="ORF">TSAR_004812</name>
</gene>